<sequence>MTKTNIEKNMVRERALKLPVVTDEMYNECNYENREMVQEFFEVKSQLSKDTRTQYKSGLRQFVYWLHTSCNDKPFHKVKKRDFVRYMSYLVNRGMSSSALKFKKSSVSSLCGYIEDVVSEDDEMKEYKSFRNFTKAYKDIPRNYVYEKIPISEEEYKILIDALIDDENYMGAAWVACAFNCGARRGGIRQFESSIAEQEIPEGKTFVYSNYVREKGRGSDGKRVHYMVNEEALRYIKLWLEKRGYNHKYIFTCKYNGEIHMISREWANEFCANTLSDILGRRINAHLFKGSCITNLLSKGKDIKVVSKFVAQHNNISTTSSFYDLRNNDEEANQLFS</sequence>
<dbReference type="PANTHER" id="PTHR30349">
    <property type="entry name" value="PHAGE INTEGRASE-RELATED"/>
    <property type="match status" value="1"/>
</dbReference>
<evidence type="ECO:0000256" key="6">
    <source>
        <dbReference type="PROSITE-ProRule" id="PRU01248"/>
    </source>
</evidence>
<dbReference type="Gene3D" id="1.10.150.130">
    <property type="match status" value="1"/>
</dbReference>
<dbReference type="InterPro" id="IPR002104">
    <property type="entry name" value="Integrase_catalytic"/>
</dbReference>
<dbReference type="PANTHER" id="PTHR30349:SF64">
    <property type="entry name" value="PROPHAGE INTEGRASE INTD-RELATED"/>
    <property type="match status" value="1"/>
</dbReference>
<keyword evidence="3" id="KW-0229">DNA integration</keyword>
<dbReference type="GO" id="GO:0003677">
    <property type="term" value="F:DNA binding"/>
    <property type="evidence" value="ECO:0007669"/>
    <property type="project" value="UniProtKB-UniRule"/>
</dbReference>
<dbReference type="InterPro" id="IPR044068">
    <property type="entry name" value="CB"/>
</dbReference>
<keyword evidence="5" id="KW-0233">DNA recombination</keyword>
<dbReference type="CDD" id="cd00397">
    <property type="entry name" value="DNA_BRE_C"/>
    <property type="match status" value="1"/>
</dbReference>
<evidence type="ECO:0000313" key="10">
    <source>
        <dbReference type="Proteomes" id="UP000481454"/>
    </source>
</evidence>
<dbReference type="Proteomes" id="UP000481454">
    <property type="component" value="Unassembled WGS sequence"/>
</dbReference>
<feature type="domain" description="Core-binding (CB)" evidence="8">
    <location>
        <begin position="31"/>
        <end position="115"/>
    </location>
</feature>
<feature type="domain" description="Tyr recombinase" evidence="7">
    <location>
        <begin position="146"/>
        <end position="336"/>
    </location>
</feature>
<comment type="similarity">
    <text evidence="2">Belongs to the 'phage' integrase family.</text>
</comment>
<evidence type="ECO:0000259" key="7">
    <source>
        <dbReference type="PROSITE" id="PS51898"/>
    </source>
</evidence>
<dbReference type="RefSeq" id="WP_164800943.1">
    <property type="nucleotide sequence ID" value="NZ_JAALLZ010000006.1"/>
</dbReference>
<dbReference type="InterPro" id="IPR050090">
    <property type="entry name" value="Tyrosine_recombinase_XerCD"/>
</dbReference>
<evidence type="ECO:0000256" key="3">
    <source>
        <dbReference type="ARBA" id="ARBA00022908"/>
    </source>
</evidence>
<dbReference type="Pfam" id="PF00589">
    <property type="entry name" value="Phage_integrase"/>
    <property type="match status" value="1"/>
</dbReference>
<dbReference type="GO" id="GO:0015074">
    <property type="term" value="P:DNA integration"/>
    <property type="evidence" value="ECO:0007669"/>
    <property type="project" value="UniProtKB-KW"/>
</dbReference>
<comment type="function">
    <text evidence="1">Site-specific tyrosine recombinase, which acts by catalyzing the cutting and rejoining of the recombining DNA molecules.</text>
</comment>
<evidence type="ECO:0000256" key="2">
    <source>
        <dbReference type="ARBA" id="ARBA00008857"/>
    </source>
</evidence>
<dbReference type="InterPro" id="IPR004107">
    <property type="entry name" value="Integrase_SAM-like_N"/>
</dbReference>
<dbReference type="PROSITE" id="PS51898">
    <property type="entry name" value="TYR_RECOMBINASE"/>
    <property type="match status" value="1"/>
</dbReference>
<keyword evidence="4 6" id="KW-0238">DNA-binding</keyword>
<dbReference type="AlphaFoldDB" id="A0AAP7BWK7"/>
<comment type="caution">
    <text evidence="9">The sequence shown here is derived from an EMBL/GenBank/DDBJ whole genome shotgun (WGS) entry which is preliminary data.</text>
</comment>
<gene>
    <name evidence="9" type="ORF">G6Z34_12980</name>
</gene>
<organism evidence="9 10">
    <name type="scientific">Clostridium perfringens</name>
    <dbReference type="NCBI Taxonomy" id="1502"/>
    <lineage>
        <taxon>Bacteria</taxon>
        <taxon>Bacillati</taxon>
        <taxon>Bacillota</taxon>
        <taxon>Clostridia</taxon>
        <taxon>Eubacteriales</taxon>
        <taxon>Clostridiaceae</taxon>
        <taxon>Clostridium</taxon>
    </lineage>
</organism>
<reference evidence="9 10" key="1">
    <citation type="submission" date="2020-02" db="EMBL/GenBank/DDBJ databases">
        <title>Genomic Insights into the Phylogeny and Genetic Plasticity of the Human and Animal Enteric Pathogen Clostridium perfringens.</title>
        <authorList>
            <person name="Feng Y."/>
            <person name="Hu Y."/>
        </authorList>
    </citation>
    <scope>NUCLEOTIDE SEQUENCE [LARGE SCALE GENOMIC DNA]</scope>
    <source>
        <strain evidence="9 10">CP-40</strain>
    </source>
</reference>
<proteinExistence type="inferred from homology"/>
<accession>A0AAP7BWK7</accession>
<protein>
    <submittedName>
        <fullName evidence="9">Tyrosine-type recombinase/integrase</fullName>
    </submittedName>
</protein>
<dbReference type="SUPFAM" id="SSF56349">
    <property type="entry name" value="DNA breaking-rejoining enzymes"/>
    <property type="match status" value="1"/>
</dbReference>
<dbReference type="PROSITE" id="PS51900">
    <property type="entry name" value="CB"/>
    <property type="match status" value="1"/>
</dbReference>
<dbReference type="Gene3D" id="1.10.443.10">
    <property type="entry name" value="Intergrase catalytic core"/>
    <property type="match status" value="1"/>
</dbReference>
<dbReference type="GO" id="GO:0006310">
    <property type="term" value="P:DNA recombination"/>
    <property type="evidence" value="ECO:0007669"/>
    <property type="project" value="UniProtKB-KW"/>
</dbReference>
<evidence type="ECO:0000313" key="9">
    <source>
        <dbReference type="EMBL" id="NGU30998.1"/>
    </source>
</evidence>
<dbReference type="InterPro" id="IPR010998">
    <property type="entry name" value="Integrase_recombinase_N"/>
</dbReference>
<dbReference type="InterPro" id="IPR013762">
    <property type="entry name" value="Integrase-like_cat_sf"/>
</dbReference>
<dbReference type="EMBL" id="JAALLZ010000006">
    <property type="protein sequence ID" value="NGU30998.1"/>
    <property type="molecule type" value="Genomic_DNA"/>
</dbReference>
<evidence type="ECO:0000256" key="5">
    <source>
        <dbReference type="ARBA" id="ARBA00023172"/>
    </source>
</evidence>
<evidence type="ECO:0000256" key="4">
    <source>
        <dbReference type="ARBA" id="ARBA00023125"/>
    </source>
</evidence>
<name>A0AAP7BWK7_CLOPF</name>
<evidence type="ECO:0000259" key="8">
    <source>
        <dbReference type="PROSITE" id="PS51900"/>
    </source>
</evidence>
<evidence type="ECO:0000256" key="1">
    <source>
        <dbReference type="ARBA" id="ARBA00003283"/>
    </source>
</evidence>
<dbReference type="InterPro" id="IPR011010">
    <property type="entry name" value="DNA_brk_join_enz"/>
</dbReference>
<dbReference type="Pfam" id="PF02899">
    <property type="entry name" value="Phage_int_SAM_1"/>
    <property type="match status" value="1"/>
</dbReference>